<feature type="domain" description="Fe-S hydro-lyase tartrate dehydratase beta-type catalytic" evidence="3">
    <location>
        <begin position="13"/>
        <end position="176"/>
    </location>
</feature>
<evidence type="ECO:0000259" key="3">
    <source>
        <dbReference type="Pfam" id="PF05683"/>
    </source>
</evidence>
<comment type="similarity">
    <text evidence="1">Belongs to the class-I fumarase family.</text>
</comment>
<dbReference type="AlphaFoldDB" id="A0A9D1IRP1"/>
<reference evidence="4" key="2">
    <citation type="journal article" date="2021" name="PeerJ">
        <title>Extensive microbial diversity within the chicken gut microbiome revealed by metagenomics and culture.</title>
        <authorList>
            <person name="Gilroy R."/>
            <person name="Ravi A."/>
            <person name="Getino M."/>
            <person name="Pursley I."/>
            <person name="Horton D.L."/>
            <person name="Alikhan N.F."/>
            <person name="Baker D."/>
            <person name="Gharbi K."/>
            <person name="Hall N."/>
            <person name="Watson M."/>
            <person name="Adriaenssens E.M."/>
            <person name="Foster-Nyarko E."/>
            <person name="Jarju S."/>
            <person name="Secka A."/>
            <person name="Antonio M."/>
            <person name="Oren A."/>
            <person name="Chaudhuri R.R."/>
            <person name="La Ragione R."/>
            <person name="Hildebrand F."/>
            <person name="Pallen M.J."/>
        </authorList>
    </citation>
    <scope>NUCLEOTIDE SEQUENCE</scope>
    <source>
        <strain evidence="4">4509</strain>
    </source>
</reference>
<name>A0A9D1IRP1_9FIRM</name>
<gene>
    <name evidence="4" type="ORF">IAD19_04855</name>
</gene>
<evidence type="ECO:0000256" key="2">
    <source>
        <dbReference type="ARBA" id="ARBA00023239"/>
    </source>
</evidence>
<dbReference type="Pfam" id="PF05683">
    <property type="entry name" value="Fumerase_C"/>
    <property type="match status" value="1"/>
</dbReference>
<dbReference type="PANTHER" id="PTHR43351:SF2">
    <property type="entry name" value="L(+)-TARTRATE DEHYDRATASE SUBUNIT BETA-RELATED"/>
    <property type="match status" value="1"/>
</dbReference>
<dbReference type="EMBL" id="DVMX01000096">
    <property type="protein sequence ID" value="HIU41865.1"/>
    <property type="molecule type" value="Genomic_DNA"/>
</dbReference>
<sequence length="190" mass="20331">MATYHLTTRQLPEFAPKLRILDRVFLSGTVYTSRDAAHKRIFALLEEGKEPPFPLKGSVVYYAGPTPEPEGLPIGSCGPTTSGRMDPYAPKLLDLGMCAMVGKGERAQPVKDAIVRNGGVYFCAIGGAGALACRCIKSCEVIAFEDLGCESVKKLEFEEFPLIVAIDAAGGDIFEQGPKAYLEQKKAGGA</sequence>
<comment type="caution">
    <text evidence="4">The sequence shown here is derived from an EMBL/GenBank/DDBJ whole genome shotgun (WGS) entry which is preliminary data.</text>
</comment>
<dbReference type="Proteomes" id="UP000824082">
    <property type="component" value="Unassembled WGS sequence"/>
</dbReference>
<protein>
    <submittedName>
        <fullName evidence="4">Fumarate hydratase C-terminal domain-containing protein</fullName>
    </submittedName>
</protein>
<dbReference type="GO" id="GO:0016836">
    <property type="term" value="F:hydro-lyase activity"/>
    <property type="evidence" value="ECO:0007669"/>
    <property type="project" value="InterPro"/>
</dbReference>
<reference evidence="4" key="1">
    <citation type="submission" date="2020-10" db="EMBL/GenBank/DDBJ databases">
        <authorList>
            <person name="Gilroy R."/>
        </authorList>
    </citation>
    <scope>NUCLEOTIDE SEQUENCE</scope>
    <source>
        <strain evidence="4">4509</strain>
    </source>
</reference>
<keyword evidence="2" id="KW-0456">Lyase</keyword>
<evidence type="ECO:0000256" key="1">
    <source>
        <dbReference type="ARBA" id="ARBA00008876"/>
    </source>
</evidence>
<organism evidence="4 5">
    <name type="scientific">Candidatus Egerieicola faecale</name>
    <dbReference type="NCBI Taxonomy" id="2840774"/>
    <lineage>
        <taxon>Bacteria</taxon>
        <taxon>Bacillati</taxon>
        <taxon>Bacillota</taxon>
        <taxon>Clostridia</taxon>
        <taxon>Eubacteriales</taxon>
        <taxon>Oscillospiraceae</taxon>
        <taxon>Oscillospiraceae incertae sedis</taxon>
        <taxon>Candidatus Egerieicola</taxon>
    </lineage>
</organism>
<proteinExistence type="inferred from homology"/>
<dbReference type="NCBIfam" id="TIGR00723">
    <property type="entry name" value="ttdB_fumA_fumB"/>
    <property type="match status" value="1"/>
</dbReference>
<dbReference type="InterPro" id="IPR004647">
    <property type="entry name" value="Fe-S_hydro-lyase_TtdB-typ_cat"/>
</dbReference>
<dbReference type="SUPFAM" id="SSF117457">
    <property type="entry name" value="FumA C-terminal domain-like"/>
    <property type="match status" value="1"/>
</dbReference>
<accession>A0A9D1IRP1</accession>
<dbReference type="PANTHER" id="PTHR43351">
    <property type="entry name" value="L(+)-TARTRATE DEHYDRATASE SUBUNIT BETA"/>
    <property type="match status" value="1"/>
</dbReference>
<evidence type="ECO:0000313" key="5">
    <source>
        <dbReference type="Proteomes" id="UP000824082"/>
    </source>
</evidence>
<evidence type="ECO:0000313" key="4">
    <source>
        <dbReference type="EMBL" id="HIU41865.1"/>
    </source>
</evidence>
<dbReference type="InterPro" id="IPR036660">
    <property type="entry name" value="Fe-S_hydroAse_TtdB_cat_sf"/>
</dbReference>
<dbReference type="Gene3D" id="3.20.130.10">
    <property type="entry name" value="Fe-S hydro-lyase, tartrate dehydratase beta-type, catalytic domain"/>
    <property type="match status" value="1"/>
</dbReference>